<organism evidence="2 3">
    <name type="scientific">Phototrophicus methaneseepsis</name>
    <dbReference type="NCBI Taxonomy" id="2710758"/>
    <lineage>
        <taxon>Bacteria</taxon>
        <taxon>Bacillati</taxon>
        <taxon>Chloroflexota</taxon>
        <taxon>Candidatus Thermofontia</taxon>
        <taxon>Phototrophicales</taxon>
        <taxon>Phototrophicaceae</taxon>
        <taxon>Phototrophicus</taxon>
    </lineage>
</organism>
<accession>A0A7S8IDG7</accession>
<name>A0A7S8IDG7_9CHLR</name>
<evidence type="ECO:0000259" key="1">
    <source>
        <dbReference type="Pfam" id="PF02464"/>
    </source>
</evidence>
<evidence type="ECO:0000313" key="2">
    <source>
        <dbReference type="EMBL" id="QPC82575.1"/>
    </source>
</evidence>
<dbReference type="EMBL" id="CP062983">
    <property type="protein sequence ID" value="QPC82575.1"/>
    <property type="molecule type" value="Genomic_DNA"/>
</dbReference>
<proteinExistence type="predicted"/>
<dbReference type="InterPro" id="IPR036653">
    <property type="entry name" value="CinA-like_C"/>
</dbReference>
<dbReference type="RefSeq" id="WP_195170644.1">
    <property type="nucleotide sequence ID" value="NZ_CP062983.1"/>
</dbReference>
<dbReference type="AlphaFoldDB" id="A0A7S8IDG7"/>
<dbReference type="SUPFAM" id="SSF142433">
    <property type="entry name" value="CinA-like"/>
    <property type="match status" value="1"/>
</dbReference>
<dbReference type="InterPro" id="IPR008136">
    <property type="entry name" value="CinA_C"/>
</dbReference>
<dbReference type="KEGG" id="pmet:G4Y79_23280"/>
<protein>
    <submittedName>
        <fullName evidence="2">CinA family protein</fullName>
    </submittedName>
</protein>
<dbReference type="Pfam" id="PF02464">
    <property type="entry name" value="CinA"/>
    <property type="match status" value="1"/>
</dbReference>
<gene>
    <name evidence="2" type="ORF">G4Y79_23280</name>
</gene>
<reference evidence="2" key="1">
    <citation type="submission" date="2020-02" db="EMBL/GenBank/DDBJ databases">
        <authorList>
            <person name="Zheng R.K."/>
            <person name="Sun C.M."/>
        </authorList>
    </citation>
    <scope>NUCLEOTIDE SEQUENCE [LARGE SCALE GENOMIC DNA]</scope>
    <source>
        <strain evidence="2">Rifampicinis</strain>
    </source>
</reference>
<evidence type="ECO:0000313" key="3">
    <source>
        <dbReference type="Proteomes" id="UP000594468"/>
    </source>
</evidence>
<dbReference type="Proteomes" id="UP000594468">
    <property type="component" value="Chromosome"/>
</dbReference>
<sequence>MTQNSNSLMDLAEGVGQSLLKNKLTVCAAESCTGGLLLSYLTDVPGSSAYVLGGAVTYSNEAKMKLVNVQESTLIAYGAVSEPTAHEMAVGVRALFGADIGVSITGIAGPGGGTPEKPVGLVYVGVSWVNNVQIREYRWESDRAGNKLHSVQAALEGIQAAIEQIITA</sequence>
<keyword evidence="3" id="KW-1185">Reference proteome</keyword>
<feature type="domain" description="CinA C-terminal" evidence="1">
    <location>
        <begin position="10"/>
        <end position="160"/>
    </location>
</feature>
<dbReference type="NCBIfam" id="TIGR00199">
    <property type="entry name" value="PncC_domain"/>
    <property type="match status" value="1"/>
</dbReference>
<dbReference type="Gene3D" id="3.90.950.20">
    <property type="entry name" value="CinA-like"/>
    <property type="match status" value="1"/>
</dbReference>